<dbReference type="Pfam" id="PF12680">
    <property type="entry name" value="SnoaL_2"/>
    <property type="match status" value="1"/>
</dbReference>
<dbReference type="Gene3D" id="3.10.450.50">
    <property type="match status" value="1"/>
</dbReference>
<dbReference type="KEGG" id="nah:F5544_25365"/>
<evidence type="ECO:0000259" key="2">
    <source>
        <dbReference type="Pfam" id="PF12680"/>
    </source>
</evidence>
<feature type="region of interest" description="Disordered" evidence="1">
    <location>
        <begin position="1"/>
        <end position="29"/>
    </location>
</feature>
<accession>A0A6G9YIN5</accession>
<keyword evidence="4" id="KW-1185">Reference proteome</keyword>
<dbReference type="AlphaFoldDB" id="A0A6G9YIN5"/>
<proteinExistence type="predicted"/>
<name>A0A6G9YIN5_9NOCA</name>
<dbReference type="EMBL" id="CP046172">
    <property type="protein sequence ID" value="QIS12927.1"/>
    <property type="molecule type" value="Genomic_DNA"/>
</dbReference>
<evidence type="ECO:0000313" key="3">
    <source>
        <dbReference type="EMBL" id="QIS12927.1"/>
    </source>
</evidence>
<dbReference type="PANTHER" id="PTHR41252:SF1">
    <property type="entry name" value="BLR2505 PROTEIN"/>
    <property type="match status" value="1"/>
</dbReference>
<dbReference type="PANTHER" id="PTHR41252">
    <property type="entry name" value="BLR2505 PROTEIN"/>
    <property type="match status" value="1"/>
</dbReference>
<dbReference type="InterPro" id="IPR032710">
    <property type="entry name" value="NTF2-like_dom_sf"/>
</dbReference>
<dbReference type="SUPFAM" id="SSF54427">
    <property type="entry name" value="NTF2-like"/>
    <property type="match status" value="1"/>
</dbReference>
<dbReference type="Proteomes" id="UP000503540">
    <property type="component" value="Chromosome"/>
</dbReference>
<feature type="compositionally biased region" description="Polar residues" evidence="1">
    <location>
        <begin position="10"/>
        <end position="29"/>
    </location>
</feature>
<feature type="domain" description="SnoaL-like" evidence="2">
    <location>
        <begin position="75"/>
        <end position="169"/>
    </location>
</feature>
<evidence type="ECO:0000313" key="4">
    <source>
        <dbReference type="Proteomes" id="UP000503540"/>
    </source>
</evidence>
<reference evidence="3 4" key="1">
    <citation type="journal article" date="2019" name="ACS Chem. Biol.">
        <title>Identification and Mobilization of a Cryptic Antibiotic Biosynthesis Gene Locus from a Human-Pathogenic Nocardia Isolate.</title>
        <authorList>
            <person name="Herisse M."/>
            <person name="Ishida K."/>
            <person name="Porter J.L."/>
            <person name="Howden B."/>
            <person name="Hertweck C."/>
            <person name="Stinear T.P."/>
            <person name="Pidot S.J."/>
        </authorList>
    </citation>
    <scope>NUCLEOTIDE SEQUENCE [LARGE SCALE GENOMIC DNA]</scope>
    <source>
        <strain evidence="3 4">AUSMDU00012717</strain>
    </source>
</reference>
<evidence type="ECO:0000256" key="1">
    <source>
        <dbReference type="SAM" id="MobiDB-lite"/>
    </source>
</evidence>
<organism evidence="3 4">
    <name type="scientific">Nocardia arthritidis</name>
    <dbReference type="NCBI Taxonomy" id="228602"/>
    <lineage>
        <taxon>Bacteria</taxon>
        <taxon>Bacillati</taxon>
        <taxon>Actinomycetota</taxon>
        <taxon>Actinomycetes</taxon>
        <taxon>Mycobacteriales</taxon>
        <taxon>Nocardiaceae</taxon>
        <taxon>Nocardia</taxon>
    </lineage>
</organism>
<protein>
    <submittedName>
        <fullName evidence="3">Nuclear transport factor 2 family protein</fullName>
    </submittedName>
</protein>
<sequence length="192" mass="20972">MTYMPLPETLSDQVQTIPGTGPNAPSDNRQQSIGKGLIVAGMTVSSVSPARLVLEGMYRAEAEYLAAGGPGMASFSTLAPFFAPEVVLWQADSLPYGGAWRGHEGMERFFLAMSATWERFELIEQAFLSEGDPLVVLTHVRARSRVSGRELNFPILQTITVVDGRITEVRPFYWDTAIIAEACSSSVSEDRP</sequence>
<dbReference type="InterPro" id="IPR037401">
    <property type="entry name" value="SnoaL-like"/>
</dbReference>
<gene>
    <name evidence="3" type="ORF">F5544_25365</name>
</gene>